<accession>A0A0F8XLI6</accession>
<dbReference type="AlphaFoldDB" id="A0A0F8XLI6"/>
<evidence type="ECO:0008006" key="2">
    <source>
        <dbReference type="Google" id="ProtNLM"/>
    </source>
</evidence>
<proteinExistence type="predicted"/>
<dbReference type="EMBL" id="LAZR01058471">
    <property type="protein sequence ID" value="KKK69818.1"/>
    <property type="molecule type" value="Genomic_DNA"/>
</dbReference>
<organism evidence="1">
    <name type="scientific">marine sediment metagenome</name>
    <dbReference type="NCBI Taxonomy" id="412755"/>
    <lineage>
        <taxon>unclassified sequences</taxon>
        <taxon>metagenomes</taxon>
        <taxon>ecological metagenomes</taxon>
    </lineage>
</organism>
<evidence type="ECO:0000313" key="1">
    <source>
        <dbReference type="EMBL" id="KKK69818.1"/>
    </source>
</evidence>
<reference evidence="1" key="1">
    <citation type="journal article" date="2015" name="Nature">
        <title>Complex archaea that bridge the gap between prokaryotes and eukaryotes.</title>
        <authorList>
            <person name="Spang A."/>
            <person name="Saw J.H."/>
            <person name="Jorgensen S.L."/>
            <person name="Zaremba-Niedzwiedzka K."/>
            <person name="Martijn J."/>
            <person name="Lind A.E."/>
            <person name="van Eijk R."/>
            <person name="Schleper C."/>
            <person name="Guy L."/>
            <person name="Ettema T.J."/>
        </authorList>
    </citation>
    <scope>NUCLEOTIDE SEQUENCE</scope>
</reference>
<feature type="non-terminal residue" evidence="1">
    <location>
        <position position="1"/>
    </location>
</feature>
<sequence>VLNIISSSFEEILWLMGNHERRFMHMLKEEADAEDLFDFINSSGNIRVSDYTYCFVEGSWKVGHPRNQSVIPARVPDFLAMVDTDKNIASGHGHLMGLVRTKDGKRWACDIGMSGNPDKFDWVAKYWSTRPKMVQGALILKKVGKKVIPYHINPETDFEAYKRMYPKEKDGKA</sequence>
<comment type="caution">
    <text evidence="1">The sequence shown here is derived from an EMBL/GenBank/DDBJ whole genome shotgun (WGS) entry which is preliminary data.</text>
</comment>
<gene>
    <name evidence="1" type="ORF">LCGC14_2930260</name>
</gene>
<protein>
    <recommendedName>
        <fullName evidence="2">Calcineurin-like phosphoesterase domain-containing protein</fullName>
    </recommendedName>
</protein>
<name>A0A0F8XLI6_9ZZZZ</name>